<dbReference type="SUPFAM" id="SSF56112">
    <property type="entry name" value="Protein kinase-like (PK-like)"/>
    <property type="match status" value="1"/>
</dbReference>
<evidence type="ECO:0000256" key="2">
    <source>
        <dbReference type="ARBA" id="ARBA00022679"/>
    </source>
</evidence>
<name>A0A150WJ80_BDEBC</name>
<feature type="domain" description="ABC1 atypical kinase-like" evidence="5">
    <location>
        <begin position="103"/>
        <end position="346"/>
    </location>
</feature>
<keyword evidence="3" id="KW-0547">Nucleotide-binding</keyword>
<organism evidence="6 7">
    <name type="scientific">Bdellovibrio bacteriovorus</name>
    <dbReference type="NCBI Taxonomy" id="959"/>
    <lineage>
        <taxon>Bacteria</taxon>
        <taxon>Pseudomonadati</taxon>
        <taxon>Bdellovibrionota</taxon>
        <taxon>Bdellovibrionia</taxon>
        <taxon>Bdellovibrionales</taxon>
        <taxon>Pseudobdellovibrionaceae</taxon>
        <taxon>Bdellovibrio</taxon>
    </lineage>
</organism>
<sequence length="464" mass="52978">MDEKKSAKKQLDRIKSSMFSRSLSLAKLTVQAGASIASHGVSNVLKNKEAKEESWRKLLQNQASAISSELGELKGSLMKAGQMLSMYGEHFLPPEANQLLKSLQSDSIPLTWEAIEPTLKKQLTPEKLALLEIEKEALASASMGQVHRARVKATGESIVLKIQYPNVDRAIESDLKAIKTLLNTLKLLPKDFDIDPLFKEVREMLEQETDYEIEAKLTEDYYARLQGDKRFVVPRVIREFSGPKILATTFERGIRADDPLIQSLPQERRNKLALNFLDLYFKEIFEWGVVQTDPHNGNYRIRIDPQGHDQLVLLDFGATRAYKDDFLVPYRRMIKGALFNDREAFLKEATHLGFVEEGDAPELVEIFEQFCKEMVEPFIASDDPRNASGLIAADGTYDWKNTDLPQRISKKVIQILRNHAWRTPPEEIVFLDRKIGGVFIFLSVLRAKIRGRDILLKYIEKFVK</sequence>
<keyword evidence="2" id="KW-0808">Transferase</keyword>
<dbReference type="GO" id="GO:0005524">
    <property type="term" value="F:ATP binding"/>
    <property type="evidence" value="ECO:0007669"/>
    <property type="project" value="UniProtKB-KW"/>
</dbReference>
<dbReference type="InterPro" id="IPR004147">
    <property type="entry name" value="ABC1_dom"/>
</dbReference>
<dbReference type="Proteomes" id="UP000075320">
    <property type="component" value="Unassembled WGS sequence"/>
</dbReference>
<evidence type="ECO:0000259" key="5">
    <source>
        <dbReference type="Pfam" id="PF03109"/>
    </source>
</evidence>
<gene>
    <name evidence="6" type="ORF">AZI86_12700</name>
</gene>
<dbReference type="InterPro" id="IPR051409">
    <property type="entry name" value="Atypical_kinase_ADCK"/>
</dbReference>
<comment type="similarity">
    <text evidence="1">Belongs to the protein kinase superfamily. ADCK protein kinase family.</text>
</comment>
<reference evidence="6 7" key="1">
    <citation type="submission" date="2016-03" db="EMBL/GenBank/DDBJ databases">
        <authorList>
            <person name="Ploux O."/>
        </authorList>
    </citation>
    <scope>NUCLEOTIDE SEQUENCE [LARGE SCALE GENOMIC DNA]</scope>
    <source>
        <strain evidence="6 7">R0</strain>
    </source>
</reference>
<evidence type="ECO:0000256" key="4">
    <source>
        <dbReference type="ARBA" id="ARBA00022840"/>
    </source>
</evidence>
<dbReference type="RefSeq" id="WP_061835577.1">
    <property type="nucleotide sequence ID" value="NZ_LUKE01000003.1"/>
</dbReference>
<dbReference type="PANTHER" id="PTHR43851">
    <property type="match status" value="1"/>
</dbReference>
<evidence type="ECO:0000256" key="3">
    <source>
        <dbReference type="ARBA" id="ARBA00022741"/>
    </source>
</evidence>
<evidence type="ECO:0000256" key="1">
    <source>
        <dbReference type="ARBA" id="ARBA00009670"/>
    </source>
</evidence>
<comment type="caution">
    <text evidence="6">The sequence shown here is derived from an EMBL/GenBank/DDBJ whole genome shotgun (WGS) entry which is preliminary data.</text>
</comment>
<keyword evidence="4" id="KW-0067">ATP-binding</keyword>
<dbReference type="Pfam" id="PF03109">
    <property type="entry name" value="ABC1"/>
    <property type="match status" value="1"/>
</dbReference>
<dbReference type="CDD" id="cd13970">
    <property type="entry name" value="ABC1_ADCK3"/>
    <property type="match status" value="1"/>
</dbReference>
<dbReference type="EMBL" id="LUKE01000003">
    <property type="protein sequence ID" value="KYG63683.1"/>
    <property type="molecule type" value="Genomic_DNA"/>
</dbReference>
<accession>A0A150WJ80</accession>
<proteinExistence type="inferred from homology"/>
<dbReference type="GO" id="GO:0006744">
    <property type="term" value="P:ubiquinone biosynthetic process"/>
    <property type="evidence" value="ECO:0007669"/>
    <property type="project" value="TreeGrafter"/>
</dbReference>
<keyword evidence="7" id="KW-1185">Reference proteome</keyword>
<protein>
    <submittedName>
        <fullName evidence="6">ABC transporter</fullName>
    </submittedName>
</protein>
<dbReference type="InterPro" id="IPR011009">
    <property type="entry name" value="Kinase-like_dom_sf"/>
</dbReference>
<dbReference type="InterPro" id="IPR034646">
    <property type="entry name" value="ADCK3_dom"/>
</dbReference>
<dbReference type="PANTHER" id="PTHR43851:SF3">
    <property type="entry name" value="COENZYME Q8"/>
    <property type="match status" value="1"/>
</dbReference>
<evidence type="ECO:0000313" key="6">
    <source>
        <dbReference type="EMBL" id="KYG63683.1"/>
    </source>
</evidence>
<evidence type="ECO:0000313" key="7">
    <source>
        <dbReference type="Proteomes" id="UP000075320"/>
    </source>
</evidence>
<dbReference type="GO" id="GO:0016740">
    <property type="term" value="F:transferase activity"/>
    <property type="evidence" value="ECO:0007669"/>
    <property type="project" value="UniProtKB-KW"/>
</dbReference>
<dbReference type="OrthoDB" id="5288136at2"/>
<dbReference type="AlphaFoldDB" id="A0A150WJ80"/>